<dbReference type="PANTHER" id="PTHR43537:SF54">
    <property type="entry name" value="TRANSCRIPTIONAL REGULATOR, GNTR FAMILY"/>
    <property type="match status" value="1"/>
</dbReference>
<evidence type="ECO:0000256" key="3">
    <source>
        <dbReference type="ARBA" id="ARBA00023163"/>
    </source>
</evidence>
<keyword evidence="2" id="KW-0238">DNA-binding</keyword>
<dbReference type="Gene3D" id="1.10.10.10">
    <property type="entry name" value="Winged helix-like DNA-binding domain superfamily/Winged helix DNA-binding domain"/>
    <property type="match status" value="1"/>
</dbReference>
<dbReference type="PANTHER" id="PTHR43537">
    <property type="entry name" value="TRANSCRIPTIONAL REGULATOR, GNTR FAMILY"/>
    <property type="match status" value="1"/>
</dbReference>
<dbReference type="PRINTS" id="PR00035">
    <property type="entry name" value="HTHGNTR"/>
</dbReference>
<name>A0A6N7QTA1_9BACI</name>
<evidence type="ECO:0000313" key="5">
    <source>
        <dbReference type="EMBL" id="MRI65248.1"/>
    </source>
</evidence>
<protein>
    <submittedName>
        <fullName evidence="5">GntR family transcriptional regulator</fullName>
    </submittedName>
</protein>
<dbReference type="EMBL" id="WJEE01000003">
    <property type="protein sequence ID" value="MRI65248.1"/>
    <property type="molecule type" value="Genomic_DNA"/>
</dbReference>
<dbReference type="AlphaFoldDB" id="A0A6N7QTA1"/>
<feature type="domain" description="HTH gntR-type" evidence="4">
    <location>
        <begin position="5"/>
        <end position="73"/>
    </location>
</feature>
<accession>A0A6N7QTA1</accession>
<dbReference type="SMART" id="SM00345">
    <property type="entry name" value="HTH_GNTR"/>
    <property type="match status" value="1"/>
</dbReference>
<keyword evidence="1" id="KW-0805">Transcription regulation</keyword>
<evidence type="ECO:0000259" key="4">
    <source>
        <dbReference type="PROSITE" id="PS50949"/>
    </source>
</evidence>
<organism evidence="5 6">
    <name type="scientific">Gracilibacillus thailandensis</name>
    <dbReference type="NCBI Taxonomy" id="563735"/>
    <lineage>
        <taxon>Bacteria</taxon>
        <taxon>Bacillati</taxon>
        <taxon>Bacillota</taxon>
        <taxon>Bacilli</taxon>
        <taxon>Bacillales</taxon>
        <taxon>Bacillaceae</taxon>
        <taxon>Gracilibacillus</taxon>
    </lineage>
</organism>
<evidence type="ECO:0000256" key="2">
    <source>
        <dbReference type="ARBA" id="ARBA00023125"/>
    </source>
</evidence>
<dbReference type="InterPro" id="IPR036388">
    <property type="entry name" value="WH-like_DNA-bd_sf"/>
</dbReference>
<keyword evidence="6" id="KW-1185">Reference proteome</keyword>
<dbReference type="Proteomes" id="UP000435187">
    <property type="component" value="Unassembled WGS sequence"/>
</dbReference>
<keyword evidence="3" id="KW-0804">Transcription</keyword>
<evidence type="ECO:0000256" key="1">
    <source>
        <dbReference type="ARBA" id="ARBA00023015"/>
    </source>
</evidence>
<dbReference type="InterPro" id="IPR036390">
    <property type="entry name" value="WH_DNA-bd_sf"/>
</dbReference>
<dbReference type="GO" id="GO:0003700">
    <property type="term" value="F:DNA-binding transcription factor activity"/>
    <property type="evidence" value="ECO:0007669"/>
    <property type="project" value="InterPro"/>
</dbReference>
<proteinExistence type="predicted"/>
<dbReference type="CDD" id="cd07377">
    <property type="entry name" value="WHTH_GntR"/>
    <property type="match status" value="1"/>
</dbReference>
<comment type="caution">
    <text evidence="5">The sequence shown here is derived from an EMBL/GenBank/DDBJ whole genome shotgun (WGS) entry which is preliminary data.</text>
</comment>
<reference evidence="5 6" key="1">
    <citation type="submission" date="2019-10" db="EMBL/GenBank/DDBJ databases">
        <title>Gracilibacillus salitolerans sp. nov., a moderate halophile isolated from a saline soil in northwest China.</title>
        <authorList>
            <person name="Gan L."/>
        </authorList>
    </citation>
    <scope>NUCLEOTIDE SEQUENCE [LARGE SCALE GENOMIC DNA]</scope>
    <source>
        <strain evidence="5 6">TP2-8</strain>
    </source>
</reference>
<dbReference type="GO" id="GO:0003677">
    <property type="term" value="F:DNA binding"/>
    <property type="evidence" value="ECO:0007669"/>
    <property type="project" value="UniProtKB-KW"/>
</dbReference>
<evidence type="ECO:0000313" key="6">
    <source>
        <dbReference type="Proteomes" id="UP000435187"/>
    </source>
</evidence>
<gene>
    <name evidence="5" type="ORF">GH885_02670</name>
</gene>
<sequence>MSERSKVYQQVLSEIQRLIKEDGYLPGDKLPSERQLSVQLDAARSSVREALRAIELLGIIETRQGEGTYLRDYQTYHAVELLASFVLQDSQIQEELQQAKKVLENYVLSIDSLSDQQLTQLREILADSSLSKEEKHHRFFLVFFKANDNQLLLRIWRLMQDFSENIEQDVYPDQYYCDMLKKYKKTIE</sequence>
<dbReference type="SUPFAM" id="SSF46785">
    <property type="entry name" value="Winged helix' DNA-binding domain"/>
    <property type="match status" value="1"/>
</dbReference>
<dbReference type="Pfam" id="PF00392">
    <property type="entry name" value="GntR"/>
    <property type="match status" value="1"/>
</dbReference>
<dbReference type="InterPro" id="IPR000524">
    <property type="entry name" value="Tscrpt_reg_HTH_GntR"/>
</dbReference>
<dbReference type="PROSITE" id="PS50949">
    <property type="entry name" value="HTH_GNTR"/>
    <property type="match status" value="1"/>
</dbReference>
<dbReference type="RefSeq" id="WP_153834114.1">
    <property type="nucleotide sequence ID" value="NZ_JBHUMW010000002.1"/>
</dbReference>